<accession>A0AAD6V7P5</accession>
<keyword evidence="3" id="KW-1185">Reference proteome</keyword>
<name>A0AAD6V7P5_9AGAR</name>
<dbReference type="Proteomes" id="UP001219525">
    <property type="component" value="Unassembled WGS sequence"/>
</dbReference>
<proteinExistence type="predicted"/>
<dbReference type="AlphaFoldDB" id="A0AAD6V7P5"/>
<feature type="region of interest" description="Disordered" evidence="1">
    <location>
        <begin position="1"/>
        <end position="33"/>
    </location>
</feature>
<organism evidence="2 3">
    <name type="scientific">Mycena pura</name>
    <dbReference type="NCBI Taxonomy" id="153505"/>
    <lineage>
        <taxon>Eukaryota</taxon>
        <taxon>Fungi</taxon>
        <taxon>Dikarya</taxon>
        <taxon>Basidiomycota</taxon>
        <taxon>Agaricomycotina</taxon>
        <taxon>Agaricomycetes</taxon>
        <taxon>Agaricomycetidae</taxon>
        <taxon>Agaricales</taxon>
        <taxon>Marasmiineae</taxon>
        <taxon>Mycenaceae</taxon>
        <taxon>Mycena</taxon>
    </lineage>
</organism>
<comment type="caution">
    <text evidence="2">The sequence shown here is derived from an EMBL/GenBank/DDBJ whole genome shotgun (WGS) entry which is preliminary data.</text>
</comment>
<evidence type="ECO:0000256" key="1">
    <source>
        <dbReference type="SAM" id="MobiDB-lite"/>
    </source>
</evidence>
<gene>
    <name evidence="2" type="ORF">GGX14DRAFT_397905</name>
</gene>
<dbReference type="EMBL" id="JARJCW010000045">
    <property type="protein sequence ID" value="KAJ7204971.1"/>
    <property type="molecule type" value="Genomic_DNA"/>
</dbReference>
<evidence type="ECO:0000313" key="2">
    <source>
        <dbReference type="EMBL" id="KAJ7204971.1"/>
    </source>
</evidence>
<reference evidence="2" key="1">
    <citation type="submission" date="2023-03" db="EMBL/GenBank/DDBJ databases">
        <title>Massive genome expansion in bonnet fungi (Mycena s.s.) driven by repeated elements and novel gene families across ecological guilds.</title>
        <authorList>
            <consortium name="Lawrence Berkeley National Laboratory"/>
            <person name="Harder C.B."/>
            <person name="Miyauchi S."/>
            <person name="Viragh M."/>
            <person name="Kuo A."/>
            <person name="Thoen E."/>
            <person name="Andreopoulos B."/>
            <person name="Lu D."/>
            <person name="Skrede I."/>
            <person name="Drula E."/>
            <person name="Henrissat B."/>
            <person name="Morin E."/>
            <person name="Kohler A."/>
            <person name="Barry K."/>
            <person name="LaButti K."/>
            <person name="Morin E."/>
            <person name="Salamov A."/>
            <person name="Lipzen A."/>
            <person name="Mereny Z."/>
            <person name="Hegedus B."/>
            <person name="Baldrian P."/>
            <person name="Stursova M."/>
            <person name="Weitz H."/>
            <person name="Taylor A."/>
            <person name="Grigoriev I.V."/>
            <person name="Nagy L.G."/>
            <person name="Martin F."/>
            <person name="Kauserud H."/>
        </authorList>
    </citation>
    <scope>NUCLEOTIDE SEQUENCE</scope>
    <source>
        <strain evidence="2">9144</strain>
    </source>
</reference>
<protein>
    <submittedName>
        <fullName evidence="2">Uncharacterized protein</fullName>
    </submittedName>
</protein>
<evidence type="ECO:0000313" key="3">
    <source>
        <dbReference type="Proteomes" id="UP001219525"/>
    </source>
</evidence>
<sequence length="119" mass="12977">MCTSARARPSSVGHSDSPKPVDGSRPSAHKEGRYIRENADTYLEEAKAVASVRVRERNMNSAHLLDEQVPSAVGVMNINVLKNGFEVSNGIFYLEAPIHRETPVVGNLSIWKPGSSGFQ</sequence>